<name>A0A5M9MSH9_9EURO</name>
<dbReference type="Proteomes" id="UP000324241">
    <property type="component" value="Unassembled WGS sequence"/>
</dbReference>
<sequence length="114" mass="12406">MTGVFPGNGLDKSRPNFIFAGNFVFPAEGLPPWCARWPFHASVAVLDMVMIDIANDTVTLLPPPILLPGLLGIFKPYLATAIVHAERPGLWPLGSRAGGYDLELFPVLGLWLNH</sequence>
<dbReference type="RefSeq" id="XP_033429442.1">
    <property type="nucleotide sequence ID" value="XM_033567447.1"/>
</dbReference>
<reference evidence="1 2" key="1">
    <citation type="submission" date="2019-08" db="EMBL/GenBank/DDBJ databases">
        <title>The genome sequence of a newly discovered highly antifungal drug resistant Aspergillus species, Aspergillus tanneri NIH 1004.</title>
        <authorList>
            <person name="Mounaud S."/>
            <person name="Singh I."/>
            <person name="Joardar V."/>
            <person name="Pakala S."/>
            <person name="Pakala S."/>
            <person name="Venepally P."/>
            <person name="Chung J.K."/>
            <person name="Losada L."/>
            <person name="Nierman W.C."/>
        </authorList>
    </citation>
    <scope>NUCLEOTIDE SEQUENCE [LARGE SCALE GENOMIC DNA]</scope>
    <source>
        <strain evidence="1 2">NIH1004</strain>
    </source>
</reference>
<dbReference type="GeneID" id="54325464"/>
<proteinExistence type="predicted"/>
<evidence type="ECO:0000313" key="1">
    <source>
        <dbReference type="EMBL" id="KAA8650081.1"/>
    </source>
</evidence>
<gene>
    <name evidence="1" type="ORF">ATNIH1004_002762</name>
</gene>
<evidence type="ECO:0000313" key="2">
    <source>
        <dbReference type="Proteomes" id="UP000324241"/>
    </source>
</evidence>
<protein>
    <submittedName>
        <fullName evidence="1">Uncharacterized protein</fullName>
    </submittedName>
</protein>
<comment type="caution">
    <text evidence="1">The sequence shown here is derived from an EMBL/GenBank/DDBJ whole genome shotgun (WGS) entry which is preliminary data.</text>
</comment>
<accession>A0A5M9MSH9</accession>
<organism evidence="1 2">
    <name type="scientific">Aspergillus tanneri</name>
    <dbReference type="NCBI Taxonomy" id="1220188"/>
    <lineage>
        <taxon>Eukaryota</taxon>
        <taxon>Fungi</taxon>
        <taxon>Dikarya</taxon>
        <taxon>Ascomycota</taxon>
        <taxon>Pezizomycotina</taxon>
        <taxon>Eurotiomycetes</taxon>
        <taxon>Eurotiomycetidae</taxon>
        <taxon>Eurotiales</taxon>
        <taxon>Aspergillaceae</taxon>
        <taxon>Aspergillus</taxon>
        <taxon>Aspergillus subgen. Circumdati</taxon>
    </lineage>
</organism>
<dbReference type="EMBL" id="QUQM01000001">
    <property type="protein sequence ID" value="KAA8650081.1"/>
    <property type="molecule type" value="Genomic_DNA"/>
</dbReference>
<dbReference type="AlphaFoldDB" id="A0A5M9MSH9"/>